<comment type="function">
    <text evidence="5">Part of the ABC transporter complex MalEFGK involved in maltose/maltodextrin import. Binds maltose and higher maltodextrins.</text>
</comment>
<dbReference type="InterPro" id="IPR006060">
    <property type="entry name" value="Maltose/Cyclodextrin-bd"/>
</dbReference>
<keyword evidence="2 5" id="KW-0813">Transport</keyword>
<organism evidence="6 7">
    <name type="scientific">Niveibacterium umoris</name>
    <dbReference type="NCBI Taxonomy" id="1193620"/>
    <lineage>
        <taxon>Bacteria</taxon>
        <taxon>Pseudomonadati</taxon>
        <taxon>Pseudomonadota</taxon>
        <taxon>Betaproteobacteria</taxon>
        <taxon>Rhodocyclales</taxon>
        <taxon>Rhodocyclaceae</taxon>
        <taxon>Niveibacterium</taxon>
    </lineage>
</organism>
<keyword evidence="7" id="KW-1185">Reference proteome</keyword>
<name>A0A840BJP0_9RHOO</name>
<keyword evidence="3 5" id="KW-0762">Sugar transport</keyword>
<evidence type="ECO:0000256" key="5">
    <source>
        <dbReference type="RuleBase" id="RU365005"/>
    </source>
</evidence>
<dbReference type="RefSeq" id="WP_183632790.1">
    <property type="nucleotide sequence ID" value="NZ_BAABLE010000011.1"/>
</dbReference>
<dbReference type="GO" id="GO:0015144">
    <property type="term" value="F:carbohydrate transmembrane transporter activity"/>
    <property type="evidence" value="ECO:0007669"/>
    <property type="project" value="InterPro"/>
</dbReference>
<evidence type="ECO:0000313" key="6">
    <source>
        <dbReference type="EMBL" id="MBB4011822.1"/>
    </source>
</evidence>
<dbReference type="PANTHER" id="PTHR30061:SF50">
    <property type="entry name" value="MALTOSE_MALTODEXTRIN-BINDING PERIPLASMIC PROTEIN"/>
    <property type="match status" value="1"/>
</dbReference>
<evidence type="ECO:0000256" key="4">
    <source>
        <dbReference type="ARBA" id="ARBA00022729"/>
    </source>
</evidence>
<proteinExistence type="inferred from homology"/>
<dbReference type="EMBL" id="JACIET010000001">
    <property type="protein sequence ID" value="MBB4011822.1"/>
    <property type="molecule type" value="Genomic_DNA"/>
</dbReference>
<dbReference type="InterPro" id="IPR006059">
    <property type="entry name" value="SBP"/>
</dbReference>
<feature type="signal peptide" evidence="5">
    <location>
        <begin position="1"/>
        <end position="20"/>
    </location>
</feature>
<keyword evidence="5" id="KW-0574">Periplasm</keyword>
<dbReference type="GO" id="GO:0042597">
    <property type="term" value="C:periplasmic space"/>
    <property type="evidence" value="ECO:0007669"/>
    <property type="project" value="UniProtKB-SubCell"/>
</dbReference>
<evidence type="ECO:0000256" key="2">
    <source>
        <dbReference type="ARBA" id="ARBA00022448"/>
    </source>
</evidence>
<evidence type="ECO:0000256" key="1">
    <source>
        <dbReference type="ARBA" id="ARBA00008520"/>
    </source>
</evidence>
<protein>
    <recommendedName>
        <fullName evidence="5">Maltodextrin-binding protein</fullName>
    </recommendedName>
</protein>
<dbReference type="GO" id="GO:0015768">
    <property type="term" value="P:maltose transport"/>
    <property type="evidence" value="ECO:0007669"/>
    <property type="project" value="TreeGrafter"/>
</dbReference>
<comment type="caution">
    <text evidence="6">The sequence shown here is derived from an EMBL/GenBank/DDBJ whole genome shotgun (WGS) entry which is preliminary data.</text>
</comment>
<dbReference type="GO" id="GO:1901982">
    <property type="term" value="F:maltose binding"/>
    <property type="evidence" value="ECO:0007669"/>
    <property type="project" value="TreeGrafter"/>
</dbReference>
<feature type="chain" id="PRO_5033099106" description="Maltodextrin-binding protein" evidence="5">
    <location>
        <begin position="21"/>
        <end position="399"/>
    </location>
</feature>
<sequence>MRTQIVTAVLAVFLAAPACAGEKGKLLIWINGDKGYTGLQQVADAFGKKYGVAAKVEHPEDPTKKFEESAKGNDGPDVFLWAHDRIGDWISKGLISEVTPPEALRKELVSVGWDAFTVNGKVWGYPVGAEAIMLLYNKKLVPKPPATFEEIIALDKELAAKDVKAIGWDYTNSYFTWPLMAANGGYVFKRESNGSYNAAEVGVATPGALAGGKLLADYIAAGVLPKGGLPYGDAEKAMTSGKQAMWINGPWAWDALRKAGIDFGVAPLPTLQGKPARPFVGVLGAMIVANSPNKDLAVKFIEEFLMTEEGLKTVNADKPIGVPLNKKLFWALMSDEKIRISMDGVTFGRPMPSNPEMGRFWTSFTLALKGIAEAKKKPEELLGIAAKDMLNPPEPKPAK</sequence>
<evidence type="ECO:0000256" key="3">
    <source>
        <dbReference type="ARBA" id="ARBA00022597"/>
    </source>
</evidence>
<dbReference type="GO" id="GO:0055052">
    <property type="term" value="C:ATP-binding cassette (ABC) transporter complex, substrate-binding subunit-containing"/>
    <property type="evidence" value="ECO:0007669"/>
    <property type="project" value="TreeGrafter"/>
</dbReference>
<keyword evidence="4 5" id="KW-0732">Signal</keyword>
<dbReference type="NCBIfam" id="NF007011">
    <property type="entry name" value="PRK09474.1"/>
    <property type="match status" value="1"/>
</dbReference>
<accession>A0A840BJP0</accession>
<comment type="similarity">
    <text evidence="1 5">Belongs to the bacterial solute-binding protein 1 family.</text>
</comment>
<dbReference type="AlphaFoldDB" id="A0A840BJP0"/>
<dbReference type="Proteomes" id="UP000561045">
    <property type="component" value="Unassembled WGS sequence"/>
</dbReference>
<dbReference type="Pfam" id="PF01547">
    <property type="entry name" value="SBP_bac_1"/>
    <property type="match status" value="1"/>
</dbReference>
<gene>
    <name evidence="6" type="ORF">GGR36_001130</name>
</gene>
<dbReference type="PANTHER" id="PTHR30061">
    <property type="entry name" value="MALTOSE-BINDING PERIPLASMIC PROTEIN"/>
    <property type="match status" value="1"/>
</dbReference>
<reference evidence="6 7" key="1">
    <citation type="submission" date="2020-08" db="EMBL/GenBank/DDBJ databases">
        <title>Genomic Encyclopedia of Type Strains, Phase IV (KMG-IV): sequencing the most valuable type-strain genomes for metagenomic binning, comparative biology and taxonomic classification.</title>
        <authorList>
            <person name="Goeker M."/>
        </authorList>
    </citation>
    <scope>NUCLEOTIDE SEQUENCE [LARGE SCALE GENOMIC DNA]</scope>
    <source>
        <strain evidence="6 7">DSM 106739</strain>
    </source>
</reference>
<comment type="subcellular location">
    <subcellularLocation>
        <location evidence="5">Periplasm</location>
    </subcellularLocation>
</comment>
<dbReference type="PRINTS" id="PR00181">
    <property type="entry name" value="MALTOSEBP"/>
</dbReference>
<dbReference type="Gene3D" id="3.40.190.10">
    <property type="entry name" value="Periplasmic binding protein-like II"/>
    <property type="match status" value="2"/>
</dbReference>
<dbReference type="GO" id="GO:0042956">
    <property type="term" value="P:maltodextrin transmembrane transport"/>
    <property type="evidence" value="ECO:0007669"/>
    <property type="project" value="TreeGrafter"/>
</dbReference>
<evidence type="ECO:0000313" key="7">
    <source>
        <dbReference type="Proteomes" id="UP000561045"/>
    </source>
</evidence>
<dbReference type="SUPFAM" id="SSF53850">
    <property type="entry name" value="Periplasmic binding protein-like II"/>
    <property type="match status" value="1"/>
</dbReference>